<dbReference type="InterPro" id="IPR001578">
    <property type="entry name" value="Peptidase_C12_UCH"/>
</dbReference>
<sequence length="237" mass="26428">MSKDNKKSHKKWLPLEANPDVMTEYIMKLGGPPVQCVDVLTTEDWALDMVPKPVYGLILLFPIKDTTEKHREEEAARVKANGQTVSPKVYFTKQTVGNACGTVGILHTVLNIRDKQPLGAEGFFNKFLTKTMPLSPDQRAEALEEDDEIEEAHTEVEQQGQSRVPTRDAQVETHFAALIEMDGCLYELDGRKEFPINHGPSSPGTFLKDAVRVAGQFMARDPGELRFSMIAVCKAVE</sequence>
<dbReference type="PANTHER" id="PTHR10589:SF17">
    <property type="entry name" value="UBIQUITIN CARBOXYL-TERMINAL HYDROLASE"/>
    <property type="match status" value="1"/>
</dbReference>
<comment type="similarity">
    <text evidence="2 7 8">Belongs to the peptidase C12 family.</text>
</comment>
<name>A0A0G4F8F1_VITBC</name>
<dbReference type="InParanoid" id="A0A0G4F8F1"/>
<dbReference type="PhylomeDB" id="A0A0G4F8F1"/>
<dbReference type="CDD" id="cd09616">
    <property type="entry name" value="Peptidase_C12_UCH_L1_L3"/>
    <property type="match status" value="1"/>
</dbReference>
<dbReference type="Proteomes" id="UP000041254">
    <property type="component" value="Unassembled WGS sequence"/>
</dbReference>
<evidence type="ECO:0000256" key="5">
    <source>
        <dbReference type="ARBA" id="ARBA00022801"/>
    </source>
</evidence>
<dbReference type="GO" id="GO:0016579">
    <property type="term" value="P:protein deubiquitination"/>
    <property type="evidence" value="ECO:0007669"/>
    <property type="project" value="TreeGrafter"/>
</dbReference>
<gene>
    <name evidence="10" type="ORF">Vbra_14736</name>
</gene>
<dbReference type="PANTHER" id="PTHR10589">
    <property type="entry name" value="UBIQUITIN CARBOXYL-TERMINAL HYDROLASE"/>
    <property type="match status" value="1"/>
</dbReference>
<evidence type="ECO:0000256" key="8">
    <source>
        <dbReference type="RuleBase" id="RU361215"/>
    </source>
</evidence>
<keyword evidence="5 7" id="KW-0378">Hydrolase</keyword>
<feature type="site" description="Transition state stabilizer" evidence="7">
    <location>
        <position position="94"/>
    </location>
</feature>
<keyword evidence="6 7" id="KW-0788">Thiol protease</keyword>
<proteinExistence type="inferred from homology"/>
<feature type="site" description="Important for enzyme activity" evidence="7">
    <location>
        <position position="189"/>
    </location>
</feature>
<dbReference type="PRINTS" id="PR00707">
    <property type="entry name" value="UBCTHYDRLASE"/>
</dbReference>
<dbReference type="InterPro" id="IPR036959">
    <property type="entry name" value="Peptidase_C12_UCH_sf"/>
</dbReference>
<dbReference type="GO" id="GO:0006511">
    <property type="term" value="P:ubiquitin-dependent protein catabolic process"/>
    <property type="evidence" value="ECO:0007669"/>
    <property type="project" value="UniProtKB-UniRule"/>
</dbReference>
<feature type="active site" description="Proton donor" evidence="7">
    <location>
        <position position="174"/>
    </location>
</feature>
<dbReference type="FunFam" id="3.40.532.10:FF:000006">
    <property type="entry name" value="Ubiquitin carboxyl-terminal hydrolase"/>
    <property type="match status" value="1"/>
</dbReference>
<evidence type="ECO:0000256" key="1">
    <source>
        <dbReference type="ARBA" id="ARBA00000707"/>
    </source>
</evidence>
<evidence type="ECO:0000256" key="7">
    <source>
        <dbReference type="PROSITE-ProRule" id="PRU01393"/>
    </source>
</evidence>
<reference evidence="10 11" key="1">
    <citation type="submission" date="2014-11" db="EMBL/GenBank/DDBJ databases">
        <authorList>
            <person name="Zhu J."/>
            <person name="Qi W."/>
            <person name="Song R."/>
        </authorList>
    </citation>
    <scope>NUCLEOTIDE SEQUENCE [LARGE SCALE GENOMIC DNA]</scope>
</reference>
<accession>A0A0G4F8F1</accession>
<keyword evidence="4 7" id="KW-0833">Ubl conjugation pathway</keyword>
<dbReference type="InterPro" id="IPR038765">
    <property type="entry name" value="Papain-like_cys_pep_sf"/>
</dbReference>
<dbReference type="Pfam" id="PF01088">
    <property type="entry name" value="Peptidase_C12"/>
    <property type="match status" value="1"/>
</dbReference>
<evidence type="ECO:0000256" key="4">
    <source>
        <dbReference type="ARBA" id="ARBA00022786"/>
    </source>
</evidence>
<evidence type="ECO:0000256" key="3">
    <source>
        <dbReference type="ARBA" id="ARBA00022670"/>
    </source>
</evidence>
<feature type="domain" description="UCH catalytic" evidence="9">
    <location>
        <begin position="11"/>
        <end position="234"/>
    </location>
</feature>
<keyword evidence="3 7" id="KW-0645">Protease</keyword>
<dbReference type="STRING" id="1169540.A0A0G4F8F1"/>
<organism evidence="10 11">
    <name type="scientific">Vitrella brassicaformis (strain CCMP3155)</name>
    <dbReference type="NCBI Taxonomy" id="1169540"/>
    <lineage>
        <taxon>Eukaryota</taxon>
        <taxon>Sar</taxon>
        <taxon>Alveolata</taxon>
        <taxon>Colpodellida</taxon>
        <taxon>Vitrellaceae</taxon>
        <taxon>Vitrella</taxon>
    </lineage>
</organism>
<comment type="catalytic activity">
    <reaction evidence="1 7 8">
        <text>Thiol-dependent hydrolysis of ester, thioester, amide, peptide and isopeptide bonds formed by the C-terminal Gly of ubiquitin (a 76-residue protein attached to proteins as an intracellular targeting signal).</text>
        <dbReference type="EC" id="3.4.19.12"/>
    </reaction>
</comment>
<dbReference type="AlphaFoldDB" id="A0A0G4F8F1"/>
<dbReference type="GO" id="GO:0004843">
    <property type="term" value="F:cysteine-type deubiquitinase activity"/>
    <property type="evidence" value="ECO:0007669"/>
    <property type="project" value="UniProtKB-UniRule"/>
</dbReference>
<dbReference type="EC" id="3.4.19.12" evidence="8"/>
<dbReference type="FunCoup" id="A0A0G4F8F1">
    <property type="interactions" value="58"/>
</dbReference>
<evidence type="ECO:0000313" key="11">
    <source>
        <dbReference type="Proteomes" id="UP000041254"/>
    </source>
</evidence>
<protein>
    <recommendedName>
        <fullName evidence="8">Ubiquitin carboxyl-terminal hydrolase</fullName>
        <ecNumber evidence="8">3.4.19.12</ecNumber>
    </recommendedName>
</protein>
<dbReference type="GO" id="GO:0005737">
    <property type="term" value="C:cytoplasm"/>
    <property type="evidence" value="ECO:0007669"/>
    <property type="project" value="TreeGrafter"/>
</dbReference>
<dbReference type="SUPFAM" id="SSF54001">
    <property type="entry name" value="Cysteine proteinases"/>
    <property type="match status" value="1"/>
</dbReference>
<evidence type="ECO:0000313" key="10">
    <source>
        <dbReference type="EMBL" id="CEM08822.1"/>
    </source>
</evidence>
<evidence type="ECO:0000259" key="9">
    <source>
        <dbReference type="PROSITE" id="PS52048"/>
    </source>
</evidence>
<evidence type="ECO:0000256" key="6">
    <source>
        <dbReference type="ARBA" id="ARBA00022807"/>
    </source>
</evidence>
<dbReference type="OrthoDB" id="427186at2759"/>
<feature type="active site" description="Nucleophile" evidence="7">
    <location>
        <position position="100"/>
    </location>
</feature>
<dbReference type="EMBL" id="CDMY01000387">
    <property type="protein sequence ID" value="CEM08822.1"/>
    <property type="molecule type" value="Genomic_DNA"/>
</dbReference>
<keyword evidence="11" id="KW-1185">Reference proteome</keyword>
<dbReference type="PROSITE" id="PS52048">
    <property type="entry name" value="UCH_DOMAIN"/>
    <property type="match status" value="1"/>
</dbReference>
<evidence type="ECO:0000256" key="2">
    <source>
        <dbReference type="ARBA" id="ARBA00009326"/>
    </source>
</evidence>
<dbReference type="OMA" id="IDLHYVC"/>
<dbReference type="Gene3D" id="3.40.532.10">
    <property type="entry name" value="Peptidase C12, ubiquitin carboxyl-terminal hydrolase"/>
    <property type="match status" value="1"/>
</dbReference>
<dbReference type="VEuPathDB" id="CryptoDB:Vbra_14736"/>